<accession>A0AC61NJ30</accession>
<keyword evidence="2" id="KW-1185">Reference proteome</keyword>
<name>A0AC61NJ30_9BACT</name>
<proteinExistence type="predicted"/>
<evidence type="ECO:0000313" key="2">
    <source>
        <dbReference type="Proteomes" id="UP000826212"/>
    </source>
</evidence>
<gene>
    <name evidence="1" type="ORF">K4L44_07900</name>
</gene>
<reference evidence="1" key="1">
    <citation type="submission" date="2021-08" db="EMBL/GenBank/DDBJ databases">
        <title>Novel anaerobic bacterium isolated from sea squirt in East Sea, Republic of Korea.</title>
        <authorList>
            <person name="Nguyen T.H."/>
            <person name="Li Z."/>
            <person name="Lee Y.-J."/>
            <person name="Ko J."/>
            <person name="Kim S.-G."/>
        </authorList>
    </citation>
    <scope>NUCLEOTIDE SEQUENCE</scope>
    <source>
        <strain evidence="1">KCTC 25031</strain>
    </source>
</reference>
<dbReference type="EMBL" id="CP081303">
    <property type="protein sequence ID" value="QZE15745.1"/>
    <property type="molecule type" value="Genomic_DNA"/>
</dbReference>
<dbReference type="Proteomes" id="UP000826212">
    <property type="component" value="Chromosome"/>
</dbReference>
<protein>
    <submittedName>
        <fullName evidence="1">Outer membrane protein assembly factor</fullName>
    </submittedName>
</protein>
<sequence length="386" mass="43667">MMIANRKYVLTILLLTIAIVIPSIGQAQEKVKKSSKFQKQTFNALEERSKMKYRLIPLPSYDPATKFGVSVANMFTYYPDKTDTISPPTTTALYVMGTTNGSWLVGAKQTTFLKHDSWRANLAFGAGGINQIMNLGQLGDADAKKSLLAMNLDIQRKVWQKLFLGLRYNYRNISISGRDDESEQILEQADFTGRTITHGIGLLGTADYRDNIFFPYHGFYVKYYGLNYFPNTKGKGANHLFANIIDYAHFFSLNDENSSILAYHIVGNFLSGDATPENFSMYGHSRGGGLQRGYAAGSYIDKNLVSLDVEWRKRTGLFKNRFGYTIFTGVGKVYGYYNSFNKADWLPTIGAGARYMILPYERLNIRFDTTYSKDGFGFYFGIREAF</sequence>
<evidence type="ECO:0000313" key="1">
    <source>
        <dbReference type="EMBL" id="QZE15745.1"/>
    </source>
</evidence>
<organism evidence="1 2">
    <name type="scientific">Halosquirtibacter laminarini</name>
    <dbReference type="NCBI Taxonomy" id="3374600"/>
    <lineage>
        <taxon>Bacteria</taxon>
        <taxon>Pseudomonadati</taxon>
        <taxon>Bacteroidota</taxon>
        <taxon>Bacteroidia</taxon>
        <taxon>Marinilabiliales</taxon>
        <taxon>Prolixibacteraceae</taxon>
        <taxon>Halosquirtibacter</taxon>
    </lineage>
</organism>